<feature type="transmembrane region" description="Helical" evidence="8">
    <location>
        <begin position="119"/>
        <end position="135"/>
    </location>
</feature>
<accession>A0A4Q1C7V0</accession>
<keyword evidence="6 8" id="KW-1133">Transmembrane helix</keyword>
<gene>
    <name evidence="10" type="ORF">ESB00_03650</name>
</gene>
<dbReference type="OrthoDB" id="9769061at2"/>
<evidence type="ECO:0000256" key="2">
    <source>
        <dbReference type="ARBA" id="ARBA00022475"/>
    </source>
</evidence>
<evidence type="ECO:0000256" key="4">
    <source>
        <dbReference type="ARBA" id="ARBA00022692"/>
    </source>
</evidence>
<dbReference type="GO" id="GO:0008233">
    <property type="term" value="F:peptidase activity"/>
    <property type="evidence" value="ECO:0007669"/>
    <property type="project" value="UniProtKB-KW"/>
</dbReference>
<proteinExistence type="predicted"/>
<dbReference type="EMBL" id="SDHX01000001">
    <property type="protein sequence ID" value="RXK55005.1"/>
    <property type="molecule type" value="Genomic_DNA"/>
</dbReference>
<dbReference type="InterPro" id="IPR026392">
    <property type="entry name" value="Exo/Archaeosortase_dom"/>
</dbReference>
<dbReference type="Pfam" id="PF09721">
    <property type="entry name" value="Exosortase_EpsH"/>
    <property type="match status" value="1"/>
</dbReference>
<keyword evidence="11" id="KW-1185">Reference proteome</keyword>
<evidence type="ECO:0000313" key="10">
    <source>
        <dbReference type="EMBL" id="RXK55005.1"/>
    </source>
</evidence>
<feature type="transmembrane region" description="Helical" evidence="8">
    <location>
        <begin position="236"/>
        <end position="261"/>
    </location>
</feature>
<dbReference type="Pfam" id="PF11984">
    <property type="entry name" value="DUF3485"/>
    <property type="match status" value="1"/>
</dbReference>
<evidence type="ECO:0000256" key="8">
    <source>
        <dbReference type="SAM" id="Phobius"/>
    </source>
</evidence>
<keyword evidence="4 8" id="KW-0812">Transmembrane</keyword>
<keyword evidence="5" id="KW-0378">Hydrolase</keyword>
<feature type="transmembrane region" description="Helical" evidence="8">
    <location>
        <begin position="142"/>
        <end position="165"/>
    </location>
</feature>
<evidence type="ECO:0000256" key="6">
    <source>
        <dbReference type="ARBA" id="ARBA00022989"/>
    </source>
</evidence>
<feature type="transmembrane region" description="Helical" evidence="8">
    <location>
        <begin position="92"/>
        <end position="113"/>
    </location>
</feature>
<dbReference type="RefSeq" id="WP_129046373.1">
    <property type="nucleotide sequence ID" value="NZ_SDHX01000001.1"/>
</dbReference>
<dbReference type="InterPro" id="IPR019127">
    <property type="entry name" value="Exosortase"/>
</dbReference>
<sequence>MSNPAAKTTALDPQRLAAVGLCAVAGLAVFQFFGNAARGYIDSASLFYWWGYQWANPQSESEHGWLILGLSCWLFARNLRASDKDQGSSNKIWVATVAMVAGLLIHLLGYALTQTRVSIFGYLVFAWGGLALAGGPRWGRAAVFPVVFMLFAIPLNMLDTVGFYLRLGVIEVAWRLAHLVGIDVIRNGTQLMSPDGGFSYDVAAACSGMRSLTALAALSLLLGYLNFRSWWVRGLIGLLCFPFAFVGNVVRIFAVIVMAEWRGQAAGVKTHDVMGFGVFVIVLGLVQLTVWLLQKWKVGEGMAPVEPVSAEAATPEVSKALYYRRAWVAAGLVGIVSVGVVWATVKLDGIQVSPKTGIRVAADGVNPVALPDFIGLDWMAQAADITPVEREVLPSDTGFSRKTYVSLLDRRVQVFLSIVLSGRDRTSIHRPEICLVGQGWTITGRKQHAFRRPDDPKARVPATILRIEREVTTTRGEKIKVPAVFAYWFVGADKVVGTNTERVVLTSFDRLRHLQAHRWAYVVAQTLAPDGEEAGLARIQAVLDGTLPAFQEPLPAGRRL</sequence>
<dbReference type="NCBIfam" id="TIGR04178">
    <property type="entry name" value="exo_archaeo"/>
    <property type="match status" value="1"/>
</dbReference>
<name>A0A4Q1C7V0_9BACT</name>
<evidence type="ECO:0000313" key="11">
    <source>
        <dbReference type="Proteomes" id="UP000290218"/>
    </source>
</evidence>
<dbReference type="Proteomes" id="UP000290218">
    <property type="component" value="Unassembled WGS sequence"/>
</dbReference>
<feature type="transmembrane region" description="Helical" evidence="8">
    <location>
        <begin position="273"/>
        <end position="293"/>
    </location>
</feature>
<evidence type="ECO:0000259" key="9">
    <source>
        <dbReference type="Pfam" id="PF11984"/>
    </source>
</evidence>
<feature type="domain" description="Methanolan biosynthesis EpsI" evidence="9">
    <location>
        <begin position="369"/>
        <end position="551"/>
    </location>
</feature>
<reference evidence="10 11" key="1">
    <citation type="submission" date="2019-01" db="EMBL/GenBank/DDBJ databases">
        <title>Lacunisphaera sp. strain TWA-58.</title>
        <authorList>
            <person name="Chen W.-M."/>
        </authorList>
    </citation>
    <scope>NUCLEOTIDE SEQUENCE [LARGE SCALE GENOMIC DNA]</scope>
    <source>
        <strain evidence="10 11">TWA-58</strain>
    </source>
</reference>
<protein>
    <submittedName>
        <fullName evidence="10">Exosortase/archaeosortase family protein</fullName>
    </submittedName>
</protein>
<evidence type="ECO:0000256" key="7">
    <source>
        <dbReference type="ARBA" id="ARBA00023136"/>
    </source>
</evidence>
<comment type="caution">
    <text evidence="10">The sequence shown here is derived from an EMBL/GenBank/DDBJ whole genome shotgun (WGS) entry which is preliminary data.</text>
</comment>
<evidence type="ECO:0000256" key="5">
    <source>
        <dbReference type="ARBA" id="ARBA00022801"/>
    </source>
</evidence>
<evidence type="ECO:0000256" key="1">
    <source>
        <dbReference type="ARBA" id="ARBA00004651"/>
    </source>
</evidence>
<evidence type="ECO:0000256" key="3">
    <source>
        <dbReference type="ARBA" id="ARBA00022670"/>
    </source>
</evidence>
<keyword evidence="2" id="KW-1003">Cell membrane</keyword>
<keyword evidence="7 8" id="KW-0472">Membrane</keyword>
<dbReference type="InterPro" id="IPR014263">
    <property type="entry name" value="Methanolan_biosynth_EpsI"/>
</dbReference>
<comment type="subcellular location">
    <subcellularLocation>
        <location evidence="1">Cell membrane</location>
        <topology evidence="1">Multi-pass membrane protein</topology>
    </subcellularLocation>
</comment>
<dbReference type="GO" id="GO:0006508">
    <property type="term" value="P:proteolysis"/>
    <property type="evidence" value="ECO:0007669"/>
    <property type="project" value="UniProtKB-KW"/>
</dbReference>
<dbReference type="GO" id="GO:0005886">
    <property type="term" value="C:plasma membrane"/>
    <property type="evidence" value="ECO:0007669"/>
    <property type="project" value="UniProtKB-SubCell"/>
</dbReference>
<organism evidence="10 11">
    <name type="scientific">Oleiharenicola lentus</name>
    <dbReference type="NCBI Taxonomy" id="2508720"/>
    <lineage>
        <taxon>Bacteria</taxon>
        <taxon>Pseudomonadati</taxon>
        <taxon>Verrucomicrobiota</taxon>
        <taxon>Opitutia</taxon>
        <taxon>Opitutales</taxon>
        <taxon>Opitutaceae</taxon>
        <taxon>Oleiharenicola</taxon>
    </lineage>
</organism>
<dbReference type="AlphaFoldDB" id="A0A4Q1C7V0"/>
<feature type="transmembrane region" description="Helical" evidence="8">
    <location>
        <begin position="202"/>
        <end position="224"/>
    </location>
</feature>
<keyword evidence="3" id="KW-0645">Protease</keyword>
<feature type="transmembrane region" description="Helical" evidence="8">
    <location>
        <begin position="326"/>
        <end position="345"/>
    </location>
</feature>